<feature type="domain" description="VWFC" evidence="11">
    <location>
        <begin position="3381"/>
        <end position="3457"/>
    </location>
</feature>
<feature type="domain" description="VWFD" evidence="13">
    <location>
        <begin position="2547"/>
        <end position="2717"/>
    </location>
</feature>
<feature type="signal peptide" evidence="8">
    <location>
        <begin position="1"/>
        <end position="25"/>
    </location>
</feature>
<dbReference type="SMART" id="SM00832">
    <property type="entry name" value="C8"/>
    <property type="match status" value="5"/>
</dbReference>
<dbReference type="PROSITE" id="PS01225">
    <property type="entry name" value="CTCK_2"/>
    <property type="match status" value="1"/>
</dbReference>
<dbReference type="SUPFAM" id="SSF57625">
    <property type="entry name" value="Invertebrate chitin-binding proteins"/>
    <property type="match status" value="2"/>
</dbReference>
<dbReference type="OrthoDB" id="6262482at2759"/>
<dbReference type="InterPro" id="IPR008979">
    <property type="entry name" value="Galactose-bd-like_sf"/>
</dbReference>
<dbReference type="SUPFAM" id="SSF57603">
    <property type="entry name" value="FnI-like domain"/>
    <property type="match status" value="1"/>
</dbReference>
<dbReference type="SMART" id="SM00494">
    <property type="entry name" value="ChtBD2"/>
    <property type="match status" value="2"/>
</dbReference>
<dbReference type="Gene3D" id="2.10.25.10">
    <property type="entry name" value="Laminin"/>
    <property type="match status" value="4"/>
</dbReference>
<evidence type="ECO:0000313" key="15">
    <source>
        <dbReference type="Proteomes" id="UP000675881"/>
    </source>
</evidence>
<dbReference type="InterPro" id="IPR000421">
    <property type="entry name" value="FA58C"/>
</dbReference>
<dbReference type="PANTHER" id="PTHR11339:SF386">
    <property type="entry name" value="HEMOLECTIN, ISOFORM A"/>
    <property type="match status" value="1"/>
</dbReference>
<dbReference type="Pfam" id="PF23244">
    <property type="entry name" value="VWF"/>
    <property type="match status" value="1"/>
</dbReference>
<proteinExistence type="inferred from homology"/>
<evidence type="ECO:0000256" key="1">
    <source>
        <dbReference type="ARBA" id="ARBA00004239"/>
    </source>
</evidence>
<feature type="domain" description="CTCK" evidence="9">
    <location>
        <begin position="3596"/>
        <end position="3692"/>
    </location>
</feature>
<dbReference type="PROSITE" id="PS01185">
    <property type="entry name" value="CTCK_1"/>
    <property type="match status" value="1"/>
</dbReference>
<evidence type="ECO:0000259" key="11">
    <source>
        <dbReference type="PROSITE" id="PS50184"/>
    </source>
</evidence>
<keyword evidence="4 6" id="KW-1015">Disulfide bond</keyword>
<feature type="domain" description="F5/8 type C" evidence="10">
    <location>
        <begin position="2086"/>
        <end position="2233"/>
    </location>
</feature>
<dbReference type="CDD" id="cd19941">
    <property type="entry name" value="TIL"/>
    <property type="match status" value="3"/>
</dbReference>
<dbReference type="PROSITE" id="PS01285">
    <property type="entry name" value="FA58C_1"/>
    <property type="match status" value="1"/>
</dbReference>
<dbReference type="SMART" id="SM00214">
    <property type="entry name" value="VWC"/>
    <property type="match status" value="5"/>
</dbReference>
<dbReference type="InterPro" id="IPR001007">
    <property type="entry name" value="VWF_dom"/>
</dbReference>
<dbReference type="PROSITE" id="PS01208">
    <property type="entry name" value="VWFC_1"/>
    <property type="match status" value="1"/>
</dbReference>
<evidence type="ECO:0000256" key="3">
    <source>
        <dbReference type="ARBA" id="ARBA00022737"/>
    </source>
</evidence>
<evidence type="ECO:0000256" key="8">
    <source>
        <dbReference type="SAM" id="SignalP"/>
    </source>
</evidence>
<dbReference type="PROSITE" id="PS50022">
    <property type="entry name" value="FA58C_3"/>
    <property type="match status" value="2"/>
</dbReference>
<dbReference type="InterPro" id="IPR002919">
    <property type="entry name" value="TIL_dom"/>
</dbReference>
<feature type="domain" description="VWFD" evidence="13">
    <location>
        <begin position="2870"/>
        <end position="3051"/>
    </location>
</feature>
<dbReference type="PROSITE" id="PS51233">
    <property type="entry name" value="VWFD"/>
    <property type="match status" value="5"/>
</dbReference>
<dbReference type="SMART" id="SM00216">
    <property type="entry name" value="VWD"/>
    <property type="match status" value="5"/>
</dbReference>
<reference evidence="14" key="1">
    <citation type="submission" date="2021-02" db="EMBL/GenBank/DDBJ databases">
        <authorList>
            <person name="Bekaert M."/>
        </authorList>
    </citation>
    <scope>NUCLEOTIDE SEQUENCE</scope>
    <source>
        <strain evidence="14">IoA-00</strain>
    </source>
</reference>
<dbReference type="SMART" id="SM00041">
    <property type="entry name" value="CT"/>
    <property type="match status" value="1"/>
</dbReference>
<feature type="domain" description="Chitin-binding type-2" evidence="12">
    <location>
        <begin position="1482"/>
        <end position="1548"/>
    </location>
</feature>
<evidence type="ECO:0000259" key="9">
    <source>
        <dbReference type="PROSITE" id="PS01225"/>
    </source>
</evidence>
<evidence type="ECO:0000313" key="14">
    <source>
        <dbReference type="EMBL" id="CAF2745467.1"/>
    </source>
</evidence>
<accession>A0A817FCE1</accession>
<gene>
    <name evidence="14" type="ORF">LSAA_262</name>
</gene>
<dbReference type="Pfam" id="PF00754">
    <property type="entry name" value="F5_F8_type_C"/>
    <property type="match status" value="2"/>
</dbReference>
<dbReference type="SMART" id="SM00192">
    <property type="entry name" value="LDLa"/>
    <property type="match status" value="1"/>
</dbReference>
<feature type="domain" description="VWFD" evidence="13">
    <location>
        <begin position="92"/>
        <end position="265"/>
    </location>
</feature>
<feature type="domain" description="VWFC" evidence="11">
    <location>
        <begin position="3209"/>
        <end position="3274"/>
    </location>
</feature>
<dbReference type="PROSITE" id="PS50940">
    <property type="entry name" value="CHIT_BIND_II"/>
    <property type="match status" value="2"/>
</dbReference>
<sequence>MVQQLMFVPRSILLLLLLNSNNIFGYNIKSHGEESLPRIVRRSAQSDSDFDTGNLLQSDVQLNRIKLLGEKHEISKNITGYFSIENGDLSFLEEEIAKGSTQVTFDGITFTLRLTNHILMQTNNVNGFKLWMNEDDQLSFTEKSSIEEPFVLTFNRNTNEPILRQGNETHPIPGVINGMILEHVGDKIVFINIPGIGIKIKWNTNDQFIIEANENLWNKTLSGICGNFDGNPLTDFQLQNGNVATNVNELFDSWSMDVMTPRYSPEHYVSNPCSSTSADNEKAIQFCGKILTSPLLVQCHHIVNGYSFFKTCRWDYCAGNIDRACQSVELFVSWCQDYSSIDFSKGWRSPDFCPLKCDVGLEYSVCGSGESVTCQDAAKIKEEELNPTVPSTNVASYTDFENDNEHCIEGCYCSKGTFMHNGQCIQRKECPCTFNGIEFPSGKTIYQECNQCQCEAGNWLCSEKMCGRSCSYYGHNHITTFDGKDFSFRSLGSFLLVKDEDISVSVNTCKNPQSISSSSSTYLQDNYHVSFITIKAFGQEILLNDNFQLSFNGAFIPELPYTFTTSNGNIIFITKDTSLFIGLSFSNGFNIKWNGHSRIYVHVPPSAFGQVKGLCGNYNKIQRDDFVTPEGEIESVNEAFVLSWQTKSCQKSSTKPDSLSRLTSCSLSSEKKKEYSNYCTLLKTSIFEKCHWAVDPDAFYKDCLVDICHCNDQNEAFNCLCPILSHYAQVCSSKGIYLESWRQSVKPCSISCSSGQKFSVCHKDCYRTCSDVTRRNKTCESNHICVEGCACPEGQVLNDQNICVLISQCPCTHFLTGDNVNAGEVRYNAKARGKEHCTCKNGIWNCRELKNEEERKNMKKSLVTCDKKDNLVYKECVSLDKTQATCKNLDKNIPVSNSTSCDFGGCVCKEGFILLTKDSKSCIPEKKCPCHHGGKSYEEGNRIKQDCNTCICNSGKWTCTKRVCPAICTAWGDSHYISFDGKMFDFKGKCEYVMAQYKGSSKDSFSILIQNIPCGTSNVTCSKRITIKIGSKQFQEKIILNQNLEDLSNDFHKRINIRKAGLFTFVDVYDLGFTIQWDGSNRVYLKIKPFLKGLVQGLCGNANEDEEDDFRGPSGITETFPTTFGDSWRVHKYCPVATEVEDECELNPERRTWSTNKCSVLHSEVFEPCHSEIDWEPWYKKCLSDACGCNVGGDCECLCTAISAYAHECTRAGVPISWRKQNLCPMQCPHHSSYESCVNTCPVKTCKALIVEKASSLSCADEYCVEGCRPDSCPKEHLVYLSDNDYTCIDPDQCEKPKCIVENNKLFYEGDVMESDECHNCTCSRGQKLCYYSSLPECESDYLGTTIFPKLDLSTSSPITIINNTNLTYLSCNHGWSNWMNTNTPTILEPNDVEDIHKFLNNSYDVSQGYCSPYHIVDIECRAVGSSGPAYSTNDYTIECDTKKGLTCQVNNPEYSTSLCDDFEYRINCECVSSEIKGTVDVETCDPDTPPLLIKEQCNLYKECVQDSSDPLPKFQIKSCDNGLFYNPRDITCDWPDNVIHIRSDCQVGEPSPSASSNTTICDSFPYEQNVAHETDCSLFYHCFEDNQKLQYESNQATIHRKAELKSCGHNSIFNTETHICDSPYNVYPYRPECKTRDTPIPTQSYSTTSSIIPLITDILEDKTACLKNNTHSLLDNSEGNINIKVSSVDPDSDISNVKIEPEENFVVKSLEAVQEGNSEERPSESLFSIDLCNSKECCSIEKLTNADKLEGEELHECKNFDLGSTDPHIKLTHLDDSLGVLNQIKLTDDKNNVVFCNVQEVFDGKVTRDYSCEDTNDEKKDSILDKIILKHSEEPSDQSSSYRPEEYTIKICDNGNCCELEYIHDLTNQKETLDTLNEECKNIKLNEVAPEIKVEYNGPGINTLEDVELISKNEPIYKCDVKNYLTNSDQQSFACTPTEKAPKGTDDCWKPHENDGTPYVEFKFDEKTKVYGITTQGGKGDEFVTSYNVLIGDSEDSLSYIEDNYGIKKVFKGNSNGLKPQTSFLNPAVPAQVVRIIPLSWNKEICLKVDLIGCGDIEEEDIIATSKPYIPVQVTNIPKTPKQDCIDEMGITNGNLSTKQILVSSVKNGDQYSYGKERLRLSNGGSWQPEKNDRQPFVTIDFGDERLVSGVILKGDSRKFIKSFRVVYSNDNHKWENIRDEQGKEFIFHGNYDDQTISERQFKQVIRMRYFKLIPVSWARLGAALKLELIGCFKPFIIGKDSSIFTTPLPTPGISIGKTTKSGKCADPCPNLPNYGYSSECHICLDHQKWNGTDCVHESQCECYDGFIKHKAGDIFLNQDCESCFCLKNGTVHCSPKTCPKCYGENEFSYITPRCACICKTCTKEERYCKTSKVCIKAEKWCDGVTDCADDETDCSEENIGSKYDKTTTTKSQYERTTTTESQYDRPTTTDSSPISYCPPEPQCPSGARLRQLNSFNLFSYFSPIGCPLSKCECLEPVCADGLLIQFEENNTNSFEKSSKPMKFEFQDSYGAQPFYSSDNKENEDLNIHETLICPKFKCIPPPTKAECIVDGPNALTFDKSKYKLSSCHFVLAANEHDSWNISVVKTCKIGCQKSLIIKHGEESITLNLDFSIDYHDVHYAASQVSKMSDFQDIKIRILGDSNIIFESKKYPLRVSWSKFGKVEVRTDSTNHNKVVGLCGKFNGKKSDDLMKSNGQVTENVEEFIESWETGDQSCMKTECPLDRQRRALELCRTFKYPPFNNCKDVLDMKSVTEHCVEDTCTCLEKSDDDIRTCRCEAQTKFVNQCLQVDRNLDLSRWRVDHFCPAKCPEGKVMRDCYDPSCQTKCGDKEEKCSRNSEAICFSGCFCSDDEVLSSDGITCIPKKSCKDCVCEGSGHSQFKNFDDIKYEVPGNCSYVAVRHDHGDFEIQIENEQCPDDIHSSCVKAVIVNTADNSLRIEKDPKSKEGVSMYERNNLIKTVHHITDWYKSRLSAAGNVFLTLFKFDIEIVYKIQNSGFTVKYASYSHGSQTDGLCGNCNQNPDDDFAKRDKSPSEDMDDFISSWTSKSCSSANIIDLPDVETCINEDNDQCEKLRGETFVACHPIIPVDQYVNHCKKSFCKRENYTTCKAFEEYSETCFEKGGLCISWREKEHCQRSLTCPLGLEYKECANDACEKTCEDVISSLVDISYNAQKTFGNDGCDMGEPEGCYCPEGKVFNKERKCVSENLCHTCKEANGTEYHLTEQWHPSSCETCSCTELGISCVIDKCVKLPCPVGQKVIEHYTEGECCPKQTCVPATKNCTFTKPPECESDYQVKEIQLDNADCPTYVCECIPREQCPELEPEEELEPGEKSTMKDTGCCLHRKKICDPKACPEPPICPTFHELKKIDEKCCPNYICESPNACIDDFHGNLHQIGESWKEGHCKNCTCVQANMGVKPVTTCSVESCPSLSLEDENYLYKKVNIDKECCPISQPIVCLHQGEKMKPGELKKELKGDSCKIYECQNTLLGGVKKSLELVEKCNTECPRGSNYTTSVSDQCCGKCVPYACSAGNQTYEVGKDYVDGCFTRKCYKDHEELILSEKTKDCPNIEDCPAKFLIDDEYNCCKICNQTMEKGSCEEITFDPKKTIGLVKEFDLIKGTCKNLNSIPEYRQCSGYCESKTVYLSPLESHSSDCKCCQTLKQKAIDVTLTCENGQAYTKTINVPENCGCTQCGAKAEFSYIPNSNSNYEEINDDVDVISFDENMDNYNENAYVYQNNPESNEAYDAISAFKNLKNLPLTTNYTQANPG</sequence>
<evidence type="ECO:0000256" key="4">
    <source>
        <dbReference type="ARBA" id="ARBA00023157"/>
    </source>
</evidence>
<evidence type="ECO:0000259" key="10">
    <source>
        <dbReference type="PROSITE" id="PS50022"/>
    </source>
</evidence>
<evidence type="ECO:0000259" key="13">
    <source>
        <dbReference type="PROSITE" id="PS51233"/>
    </source>
</evidence>
<dbReference type="SMART" id="SM00215">
    <property type="entry name" value="VWC_out"/>
    <property type="match status" value="2"/>
</dbReference>
<dbReference type="Pfam" id="PF08742">
    <property type="entry name" value="C8"/>
    <property type="match status" value="5"/>
</dbReference>
<dbReference type="CDD" id="cd00057">
    <property type="entry name" value="FA58C"/>
    <property type="match status" value="1"/>
</dbReference>
<dbReference type="InterPro" id="IPR036508">
    <property type="entry name" value="Chitin-bd_dom_sf"/>
</dbReference>
<comment type="caution">
    <text evidence="14">The sequence shown here is derived from an EMBL/GenBank/DDBJ whole genome shotgun (WGS) entry which is preliminary data.</text>
</comment>
<keyword evidence="8" id="KW-0732">Signal</keyword>
<dbReference type="SUPFAM" id="SSF49785">
    <property type="entry name" value="Galactose-binding domain-like"/>
    <property type="match status" value="2"/>
</dbReference>
<dbReference type="EMBL" id="CAJNVT010000102">
    <property type="protein sequence ID" value="CAF2745467.1"/>
    <property type="molecule type" value="Genomic_DNA"/>
</dbReference>
<dbReference type="InterPro" id="IPR002172">
    <property type="entry name" value="LDrepeatLR_classA_rpt"/>
</dbReference>
<feature type="disulfide bond" evidence="6">
    <location>
        <begin position="3636"/>
        <end position="3688"/>
    </location>
</feature>
<name>A0A817FCE1_LEPSM</name>
<dbReference type="InterPro" id="IPR002557">
    <property type="entry name" value="Chitin-bd_dom"/>
</dbReference>
<feature type="domain" description="Chitin-binding type-2" evidence="12">
    <location>
        <begin position="1559"/>
        <end position="1636"/>
    </location>
</feature>
<feature type="disulfide bond" evidence="6">
    <location>
        <begin position="3632"/>
        <end position="3686"/>
    </location>
</feature>
<dbReference type="InterPro" id="IPR036084">
    <property type="entry name" value="Ser_inhib-like_sf"/>
</dbReference>
<dbReference type="PANTHER" id="PTHR11339">
    <property type="entry name" value="EXTRACELLULAR MATRIX GLYCOPROTEIN RELATED"/>
    <property type="match status" value="1"/>
</dbReference>
<dbReference type="InterPro" id="IPR001846">
    <property type="entry name" value="VWF_type-D"/>
</dbReference>
<feature type="non-terminal residue" evidence="14">
    <location>
        <position position="1"/>
    </location>
</feature>
<evidence type="ECO:0000256" key="7">
    <source>
        <dbReference type="SAM" id="MobiDB-lite"/>
    </source>
</evidence>
<dbReference type="InterPro" id="IPR050780">
    <property type="entry name" value="Mucin_vWF_Thrombospondin_sf"/>
</dbReference>
<dbReference type="SMART" id="SM00231">
    <property type="entry name" value="FA58C"/>
    <property type="match status" value="2"/>
</dbReference>
<dbReference type="InterPro" id="IPR006207">
    <property type="entry name" value="Cys_knot_C"/>
</dbReference>
<evidence type="ECO:0000256" key="6">
    <source>
        <dbReference type="PROSITE-ProRule" id="PRU00039"/>
    </source>
</evidence>
<organism evidence="14 15">
    <name type="scientific">Lepeophtheirus salmonis</name>
    <name type="common">Salmon louse</name>
    <name type="synonym">Caligus salmonis</name>
    <dbReference type="NCBI Taxonomy" id="72036"/>
    <lineage>
        <taxon>Eukaryota</taxon>
        <taxon>Metazoa</taxon>
        <taxon>Ecdysozoa</taxon>
        <taxon>Arthropoda</taxon>
        <taxon>Crustacea</taxon>
        <taxon>Multicrustacea</taxon>
        <taxon>Hexanauplia</taxon>
        <taxon>Copepoda</taxon>
        <taxon>Siphonostomatoida</taxon>
        <taxon>Caligidae</taxon>
        <taxon>Lepeophtheirus</taxon>
    </lineage>
</organism>
<dbReference type="PROSITE" id="PS50184">
    <property type="entry name" value="VWFC_2"/>
    <property type="match status" value="2"/>
</dbReference>
<dbReference type="SUPFAM" id="SSF57567">
    <property type="entry name" value="Serine protease inhibitors"/>
    <property type="match status" value="4"/>
</dbReference>
<dbReference type="GO" id="GO:0005615">
    <property type="term" value="C:extracellular space"/>
    <property type="evidence" value="ECO:0007669"/>
    <property type="project" value="TreeGrafter"/>
</dbReference>
<dbReference type="Proteomes" id="UP000675881">
    <property type="component" value="Unassembled WGS sequence"/>
</dbReference>
<feature type="domain" description="VWFD" evidence="13">
    <location>
        <begin position="966"/>
        <end position="1135"/>
    </location>
</feature>
<comment type="similarity">
    <text evidence="2">Belongs to the thrombospondin family.</text>
</comment>
<feature type="domain" description="VWFD" evidence="13">
    <location>
        <begin position="468"/>
        <end position="653"/>
    </location>
</feature>
<feature type="chain" id="PRO_5032539231" evidence="8">
    <location>
        <begin position="26"/>
        <end position="3767"/>
    </location>
</feature>
<keyword evidence="5" id="KW-0325">Glycoprotein</keyword>
<dbReference type="GO" id="GO:0031012">
    <property type="term" value="C:extracellular matrix"/>
    <property type="evidence" value="ECO:0007669"/>
    <property type="project" value="TreeGrafter"/>
</dbReference>
<keyword evidence="3" id="KW-0677">Repeat</keyword>
<keyword evidence="15" id="KW-1185">Reference proteome</keyword>
<dbReference type="GO" id="GO:0008061">
    <property type="term" value="F:chitin binding"/>
    <property type="evidence" value="ECO:0007669"/>
    <property type="project" value="InterPro"/>
</dbReference>
<protein>
    <submittedName>
        <fullName evidence="14">(salmon louse) hypothetical protein</fullName>
    </submittedName>
</protein>
<evidence type="ECO:0000256" key="2">
    <source>
        <dbReference type="ARBA" id="ARBA00009456"/>
    </source>
</evidence>
<dbReference type="Pfam" id="PF01826">
    <property type="entry name" value="TIL"/>
    <property type="match status" value="1"/>
</dbReference>
<feature type="domain" description="F5/8 type C" evidence="10">
    <location>
        <begin position="1950"/>
        <end position="2055"/>
    </location>
</feature>
<comment type="caution">
    <text evidence="6">Lacks conserved residue(s) required for the propagation of feature annotation.</text>
</comment>
<comment type="subcellular location">
    <subcellularLocation>
        <location evidence="1">Secreted</location>
        <location evidence="1">Extracellular space</location>
    </subcellularLocation>
</comment>
<dbReference type="InterPro" id="IPR014853">
    <property type="entry name" value="VWF/SSPO/ZAN-like_Cys-rich_dom"/>
</dbReference>
<dbReference type="Gene3D" id="2.10.70.10">
    <property type="entry name" value="Complement Module, domain 1"/>
    <property type="match status" value="1"/>
</dbReference>
<evidence type="ECO:0000256" key="5">
    <source>
        <dbReference type="ARBA" id="ARBA00023180"/>
    </source>
</evidence>
<evidence type="ECO:0000259" key="12">
    <source>
        <dbReference type="PROSITE" id="PS50940"/>
    </source>
</evidence>
<dbReference type="Gene3D" id="2.60.120.260">
    <property type="entry name" value="Galactose-binding domain-like"/>
    <property type="match status" value="2"/>
</dbReference>
<feature type="region of interest" description="Disordered" evidence="7">
    <location>
        <begin position="2412"/>
        <end position="2434"/>
    </location>
</feature>
<dbReference type="Pfam" id="PF00094">
    <property type="entry name" value="VWD"/>
    <property type="match status" value="5"/>
</dbReference>